<dbReference type="Pfam" id="PF08734">
    <property type="entry name" value="GYD"/>
    <property type="match status" value="1"/>
</dbReference>
<organism evidence="1 2">
    <name type="scientific">Candidatus Muproteobacteria bacterium RBG_16_60_9</name>
    <dbReference type="NCBI Taxonomy" id="1817755"/>
    <lineage>
        <taxon>Bacteria</taxon>
        <taxon>Pseudomonadati</taxon>
        <taxon>Pseudomonadota</taxon>
        <taxon>Candidatus Muproteobacteria</taxon>
    </lineage>
</organism>
<dbReference type="InterPro" id="IPR014845">
    <property type="entry name" value="GYD/TTHA1554"/>
</dbReference>
<reference evidence="1 2" key="1">
    <citation type="journal article" date="2016" name="Nat. Commun.">
        <title>Thousands of microbial genomes shed light on interconnected biogeochemical processes in an aquifer system.</title>
        <authorList>
            <person name="Anantharaman K."/>
            <person name="Brown C.T."/>
            <person name="Hug L.A."/>
            <person name="Sharon I."/>
            <person name="Castelle C.J."/>
            <person name="Probst A.J."/>
            <person name="Thomas B.C."/>
            <person name="Singh A."/>
            <person name="Wilkins M.J."/>
            <person name="Karaoz U."/>
            <person name="Brodie E.L."/>
            <person name="Williams K.H."/>
            <person name="Hubbard S.S."/>
            <person name="Banfield J.F."/>
        </authorList>
    </citation>
    <scope>NUCLEOTIDE SEQUENCE [LARGE SCALE GENOMIC DNA]</scope>
</reference>
<gene>
    <name evidence="1" type="ORF">A2W18_08915</name>
</gene>
<comment type="caution">
    <text evidence="1">The sequence shown here is derived from an EMBL/GenBank/DDBJ whole genome shotgun (WGS) entry which is preliminary data.</text>
</comment>
<evidence type="ECO:0000313" key="2">
    <source>
        <dbReference type="Proteomes" id="UP000179076"/>
    </source>
</evidence>
<sequence>MSTFVMLTRVAPEMAHTPQMLETLEQKAMKHLRAECSDVKWVANYAVLGPYDYLDVFTAPDIATATKVSTIIRSYGGAHTEVWPATEWREFKNMLHGMPTTA</sequence>
<dbReference type="Proteomes" id="UP000179076">
    <property type="component" value="Unassembled WGS sequence"/>
</dbReference>
<protein>
    <submittedName>
        <fullName evidence="1">GYD family protein</fullName>
    </submittedName>
</protein>
<accession>A0A1F6V470</accession>
<name>A0A1F6V470_9PROT</name>
<proteinExistence type="predicted"/>
<dbReference type="EMBL" id="MFSP01000139">
    <property type="protein sequence ID" value="OGI64244.1"/>
    <property type="molecule type" value="Genomic_DNA"/>
</dbReference>
<dbReference type="AlphaFoldDB" id="A0A1F6V470"/>
<evidence type="ECO:0000313" key="1">
    <source>
        <dbReference type="EMBL" id="OGI64244.1"/>
    </source>
</evidence>